<protein>
    <submittedName>
        <fullName evidence="1">Uncharacterized protein</fullName>
    </submittedName>
</protein>
<name>A0ABR3NJU6_9TELE</name>
<dbReference type="EMBL" id="JAYMGO010000003">
    <property type="protein sequence ID" value="KAL1277292.1"/>
    <property type="molecule type" value="Genomic_DNA"/>
</dbReference>
<organism evidence="1 2">
    <name type="scientific">Cirrhinus molitorella</name>
    <name type="common">mud carp</name>
    <dbReference type="NCBI Taxonomy" id="172907"/>
    <lineage>
        <taxon>Eukaryota</taxon>
        <taxon>Metazoa</taxon>
        <taxon>Chordata</taxon>
        <taxon>Craniata</taxon>
        <taxon>Vertebrata</taxon>
        <taxon>Euteleostomi</taxon>
        <taxon>Actinopterygii</taxon>
        <taxon>Neopterygii</taxon>
        <taxon>Teleostei</taxon>
        <taxon>Ostariophysi</taxon>
        <taxon>Cypriniformes</taxon>
        <taxon>Cyprinidae</taxon>
        <taxon>Labeoninae</taxon>
        <taxon>Labeonini</taxon>
        <taxon>Cirrhinus</taxon>
    </lineage>
</organism>
<accession>A0ABR3NJU6</accession>
<reference evidence="1 2" key="1">
    <citation type="submission" date="2023-09" db="EMBL/GenBank/DDBJ databases">
        <authorList>
            <person name="Wang M."/>
        </authorList>
    </citation>
    <scope>NUCLEOTIDE SEQUENCE [LARGE SCALE GENOMIC DNA]</scope>
    <source>
        <strain evidence="1">GT-2023</strain>
        <tissue evidence="1">Liver</tissue>
    </source>
</reference>
<gene>
    <name evidence="1" type="ORF">QQF64_023965</name>
</gene>
<evidence type="ECO:0000313" key="1">
    <source>
        <dbReference type="EMBL" id="KAL1277292.1"/>
    </source>
</evidence>
<dbReference type="Proteomes" id="UP001558613">
    <property type="component" value="Unassembled WGS sequence"/>
</dbReference>
<proteinExistence type="predicted"/>
<sequence length="80" mass="8840">MKMLGTFVMPSALGVIFENSPQKVAPERTNSDHVPVPGTDLTSDVRNVATAGHKICVRITKQCMLCPWSVPTYISHHDYN</sequence>
<keyword evidence="2" id="KW-1185">Reference proteome</keyword>
<evidence type="ECO:0000313" key="2">
    <source>
        <dbReference type="Proteomes" id="UP001558613"/>
    </source>
</evidence>
<comment type="caution">
    <text evidence="1">The sequence shown here is derived from an EMBL/GenBank/DDBJ whole genome shotgun (WGS) entry which is preliminary data.</text>
</comment>